<evidence type="ECO:0000313" key="2">
    <source>
        <dbReference type="Proteomes" id="UP001597192"/>
    </source>
</evidence>
<sequence>MNGSAQRSAAGPLLTGCPGQLENAITRWLATPGPAILALIGDAPASLSSVTADQLAARLLSADRQKTVLVGGDGLLQMAILTRLLAGDGPHHRLFGPQLWFSWPEAVAAPSYLPLLAQCAARFLTPSLWTGTPAELAMALPTETRTAETLFQWAGAAHPTRLVMQLPDLTENPAALIASWQFARHHARAILLDAPRDRCFVCGFQGRFSHIGGGYRCPQCGEADQAKGEVLRLTASGVIAPERQVAAPRPHLHLSFIERNDDDAHKTK</sequence>
<name>A0ABW4CNM8_9LACO</name>
<accession>A0ABW4CNM8</accession>
<dbReference type="RefSeq" id="WP_125696080.1">
    <property type="nucleotide sequence ID" value="NZ_JBHTOG010000020.1"/>
</dbReference>
<dbReference type="EMBL" id="JBHTOG010000020">
    <property type="protein sequence ID" value="MFD1431927.1"/>
    <property type="molecule type" value="Genomic_DNA"/>
</dbReference>
<dbReference type="Proteomes" id="UP001597192">
    <property type="component" value="Unassembled WGS sequence"/>
</dbReference>
<proteinExistence type="predicted"/>
<organism evidence="1 2">
    <name type="scientific">Lacticaseibacillus yichunensis</name>
    <dbReference type="NCBI Taxonomy" id="2486015"/>
    <lineage>
        <taxon>Bacteria</taxon>
        <taxon>Bacillati</taxon>
        <taxon>Bacillota</taxon>
        <taxon>Bacilli</taxon>
        <taxon>Lactobacillales</taxon>
        <taxon>Lactobacillaceae</taxon>
        <taxon>Lacticaseibacillus</taxon>
    </lineage>
</organism>
<comment type="caution">
    <text evidence="1">The sequence shown here is derived from an EMBL/GenBank/DDBJ whole genome shotgun (WGS) entry which is preliminary data.</text>
</comment>
<dbReference type="Gene3D" id="3.20.70.20">
    <property type="match status" value="1"/>
</dbReference>
<evidence type="ECO:0000313" key="1">
    <source>
        <dbReference type="EMBL" id="MFD1431927.1"/>
    </source>
</evidence>
<reference evidence="2" key="1">
    <citation type="journal article" date="2019" name="Int. J. Syst. Evol. Microbiol.">
        <title>The Global Catalogue of Microorganisms (GCM) 10K type strain sequencing project: providing services to taxonomists for standard genome sequencing and annotation.</title>
        <authorList>
            <consortium name="The Broad Institute Genomics Platform"/>
            <consortium name="The Broad Institute Genome Sequencing Center for Infectious Disease"/>
            <person name="Wu L."/>
            <person name="Ma J."/>
        </authorList>
    </citation>
    <scope>NUCLEOTIDE SEQUENCE [LARGE SCALE GENOMIC DNA]</scope>
    <source>
        <strain evidence="2">CCM 8947</strain>
    </source>
</reference>
<protein>
    <submittedName>
        <fullName evidence="1">Uncharacterized protein</fullName>
    </submittedName>
</protein>
<dbReference type="SUPFAM" id="SSF51998">
    <property type="entry name" value="PFL-like glycyl radical enzymes"/>
    <property type="match status" value="1"/>
</dbReference>
<keyword evidence="2" id="KW-1185">Reference proteome</keyword>
<gene>
    <name evidence="1" type="ORF">ACFQ47_04435</name>
</gene>